<dbReference type="EMBL" id="BMAC01000075">
    <property type="protein sequence ID" value="GFP83961.1"/>
    <property type="molecule type" value="Genomic_DNA"/>
</dbReference>
<feature type="domain" description="Cyclin C-terminal" evidence="3">
    <location>
        <begin position="139"/>
        <end position="200"/>
    </location>
</feature>
<dbReference type="AlphaFoldDB" id="A0A830BPN3"/>
<evidence type="ECO:0000259" key="3">
    <source>
        <dbReference type="Pfam" id="PF02984"/>
    </source>
</evidence>
<keyword evidence="5" id="KW-1185">Reference proteome</keyword>
<feature type="domain" description="Cyclin N-terminal" evidence="2">
    <location>
        <begin position="54"/>
        <end position="114"/>
    </location>
</feature>
<dbReference type="Pfam" id="PF00134">
    <property type="entry name" value="Cyclin_N"/>
    <property type="match status" value="1"/>
</dbReference>
<keyword evidence="1" id="KW-0195">Cyclin</keyword>
<organism evidence="4 5">
    <name type="scientific">Phtheirospermum japonicum</name>
    <dbReference type="NCBI Taxonomy" id="374723"/>
    <lineage>
        <taxon>Eukaryota</taxon>
        <taxon>Viridiplantae</taxon>
        <taxon>Streptophyta</taxon>
        <taxon>Embryophyta</taxon>
        <taxon>Tracheophyta</taxon>
        <taxon>Spermatophyta</taxon>
        <taxon>Magnoliopsida</taxon>
        <taxon>eudicotyledons</taxon>
        <taxon>Gunneridae</taxon>
        <taxon>Pentapetalae</taxon>
        <taxon>asterids</taxon>
        <taxon>lamiids</taxon>
        <taxon>Lamiales</taxon>
        <taxon>Orobanchaceae</taxon>
        <taxon>Orobanchaceae incertae sedis</taxon>
        <taxon>Phtheirospermum</taxon>
    </lineage>
</organism>
<dbReference type="Pfam" id="PF02984">
    <property type="entry name" value="Cyclin_C"/>
    <property type="match status" value="1"/>
</dbReference>
<evidence type="ECO:0000256" key="1">
    <source>
        <dbReference type="ARBA" id="ARBA00023127"/>
    </source>
</evidence>
<gene>
    <name evidence="4" type="ORF">PHJA_000539700</name>
</gene>
<reference evidence="4" key="1">
    <citation type="submission" date="2020-07" db="EMBL/GenBank/DDBJ databases">
        <title>Ethylene signaling mediates host invasion by parasitic plants.</title>
        <authorList>
            <person name="Yoshida S."/>
        </authorList>
    </citation>
    <scope>NUCLEOTIDE SEQUENCE</scope>
    <source>
        <strain evidence="4">Okayama</strain>
    </source>
</reference>
<proteinExistence type="predicted"/>
<dbReference type="InterPro" id="IPR006671">
    <property type="entry name" value="Cyclin_N"/>
</dbReference>
<dbReference type="SUPFAM" id="SSF47954">
    <property type="entry name" value="Cyclin-like"/>
    <property type="match status" value="1"/>
</dbReference>
<name>A0A830BPN3_9LAMI</name>
<sequence length="267" mass="29381">MELDLQNPLTSYEDLQYDGVAALFSNESDHAPSLLSVESSDLRFSIRRSAKLTYDIDPFLVYLAVNYVDRFLSKQEILEKRPWISRILVVASLTLAAKMTNVDLSISLSDLQIFISISEIEDSSLAKCLKLRASDIIFNIQQEPKLLEYKPSIIAASALLCSIQELTPPAFSSSEAAISSCEYVNKDALVECVGAMQVIMSEGCEYETSAQAAASGTLTPISVLEGEQGTSSGCEENDNVKRRRLNGFRDKRTLRVSYSSAVLGKLP</sequence>
<dbReference type="OrthoDB" id="306099at2759"/>
<dbReference type="Gene3D" id="1.10.472.10">
    <property type="entry name" value="Cyclin-like"/>
    <property type="match status" value="1"/>
</dbReference>
<dbReference type="InterPro" id="IPR036915">
    <property type="entry name" value="Cyclin-like_sf"/>
</dbReference>
<protein>
    <submittedName>
        <fullName evidence="4">Cyclin-d6-1</fullName>
    </submittedName>
</protein>
<evidence type="ECO:0000313" key="4">
    <source>
        <dbReference type="EMBL" id="GFP83961.1"/>
    </source>
</evidence>
<dbReference type="InterPro" id="IPR004367">
    <property type="entry name" value="Cyclin_C-dom"/>
</dbReference>
<evidence type="ECO:0000259" key="2">
    <source>
        <dbReference type="Pfam" id="PF00134"/>
    </source>
</evidence>
<accession>A0A830BPN3</accession>
<dbReference type="CDD" id="cd20544">
    <property type="entry name" value="CYCLIN_AtCycD-like_rpt2"/>
    <property type="match status" value="1"/>
</dbReference>
<comment type="caution">
    <text evidence="4">The sequence shown here is derived from an EMBL/GenBank/DDBJ whole genome shotgun (WGS) entry which is preliminary data.</text>
</comment>
<evidence type="ECO:0000313" key="5">
    <source>
        <dbReference type="Proteomes" id="UP000653305"/>
    </source>
</evidence>
<dbReference type="Proteomes" id="UP000653305">
    <property type="component" value="Unassembled WGS sequence"/>
</dbReference>